<dbReference type="GO" id="GO:0005634">
    <property type="term" value="C:nucleus"/>
    <property type="evidence" value="ECO:0007669"/>
    <property type="project" value="TreeGrafter"/>
</dbReference>
<feature type="compositionally biased region" description="Basic and acidic residues" evidence="1">
    <location>
        <begin position="441"/>
        <end position="457"/>
    </location>
</feature>
<dbReference type="AlphaFoldDB" id="A0A2D3V0R9"/>
<feature type="compositionally biased region" description="Basic residues" evidence="1">
    <location>
        <begin position="177"/>
        <end position="188"/>
    </location>
</feature>
<proteinExistence type="predicted"/>
<keyword evidence="3" id="KW-1185">Reference proteome</keyword>
<organism evidence="2 3">
    <name type="scientific">Ramularia collo-cygni</name>
    <dbReference type="NCBI Taxonomy" id="112498"/>
    <lineage>
        <taxon>Eukaryota</taxon>
        <taxon>Fungi</taxon>
        <taxon>Dikarya</taxon>
        <taxon>Ascomycota</taxon>
        <taxon>Pezizomycotina</taxon>
        <taxon>Dothideomycetes</taxon>
        <taxon>Dothideomycetidae</taxon>
        <taxon>Mycosphaerellales</taxon>
        <taxon>Mycosphaerellaceae</taxon>
        <taxon>Ramularia</taxon>
    </lineage>
</organism>
<dbReference type="InterPro" id="IPR019416">
    <property type="entry name" value="NCBP3"/>
</dbReference>
<dbReference type="GO" id="GO:0003729">
    <property type="term" value="F:mRNA binding"/>
    <property type="evidence" value="ECO:0007669"/>
    <property type="project" value="InterPro"/>
</dbReference>
<dbReference type="PANTHER" id="PTHR16291">
    <property type="entry name" value="NUCLEAR CAP-BINDING PROTEIN SUBUNIT 3"/>
    <property type="match status" value="1"/>
</dbReference>
<feature type="compositionally biased region" description="Low complexity" evidence="1">
    <location>
        <begin position="458"/>
        <end position="467"/>
    </location>
</feature>
<dbReference type="Pfam" id="PF10309">
    <property type="entry name" value="NCBP3"/>
    <property type="match status" value="1"/>
</dbReference>
<dbReference type="RefSeq" id="XP_023627204.1">
    <property type="nucleotide sequence ID" value="XM_023771436.1"/>
</dbReference>
<evidence type="ECO:0000256" key="1">
    <source>
        <dbReference type="SAM" id="MobiDB-lite"/>
    </source>
</evidence>
<evidence type="ECO:0000313" key="2">
    <source>
        <dbReference type="EMBL" id="CZT20315.1"/>
    </source>
</evidence>
<feature type="compositionally biased region" description="Basic and acidic residues" evidence="1">
    <location>
        <begin position="262"/>
        <end position="293"/>
    </location>
</feature>
<name>A0A2D3V0R9_9PEZI</name>
<evidence type="ECO:0000313" key="3">
    <source>
        <dbReference type="Proteomes" id="UP000225277"/>
    </source>
</evidence>
<dbReference type="PANTHER" id="PTHR16291:SF0">
    <property type="entry name" value="NUCLEAR CAP-BINDING PROTEIN SUBUNIT 3"/>
    <property type="match status" value="1"/>
</dbReference>
<feature type="region of interest" description="Disordered" evidence="1">
    <location>
        <begin position="167"/>
        <end position="319"/>
    </location>
</feature>
<sequence length="467" mass="51324">MDMDMDIDIDLDPEIARLQASTAALNALPSAMQADTNNTIADADAMVEDGEVAPSDAVAHKIHISGLSTLTTHDIARFASDNNKDHEDHVKIEWVDDHSANIVYSSDAAAAAALRAFSLTPIEDPLEPRRAQSLLTHPDIELYVRQALVTDVKVQGAAAQSTFYLRNPQYDPDLHPRSRGRGRGRGGNRGRGGGRNDYRHHGGGFEDDQMDRSRRSSGTEKGFSVDLYDDVKSDSAPTAPRAARRDSSYSSGDRNAGRRGGRNLERQSVDLIRERRDGRLRDRSASPTRDGDGRYGFSDTQPYRATARHRTPPPRPDNHAASRAIRQDLFAHKKAASALQNATKAQVELFPDRANDHPTSDLFPAKIKEKRQRELRPADITSAITHQRPRYNSGHNGGDLITHTSSKHGRLNDDSEDGVNWSIKGAGSRGSSSDFSFLGRAKAETRGGQKDLIDNRSGRSGQRLSRS</sequence>
<reference evidence="2 3" key="1">
    <citation type="submission" date="2016-03" db="EMBL/GenBank/DDBJ databases">
        <authorList>
            <person name="Ploux O."/>
        </authorList>
    </citation>
    <scope>NUCLEOTIDE SEQUENCE [LARGE SCALE GENOMIC DNA]</scope>
    <source>
        <strain evidence="2 3">URUG2</strain>
    </source>
</reference>
<feature type="region of interest" description="Disordered" evidence="1">
    <location>
        <begin position="388"/>
        <end position="467"/>
    </location>
</feature>
<feature type="compositionally biased region" description="Basic and acidic residues" evidence="1">
    <location>
        <begin position="194"/>
        <end position="218"/>
    </location>
</feature>
<gene>
    <name evidence="2" type="ORF">RCC_06174</name>
</gene>
<dbReference type="GO" id="GO:0000340">
    <property type="term" value="F:RNA 7-methylguanosine cap binding"/>
    <property type="evidence" value="ECO:0007669"/>
    <property type="project" value="InterPro"/>
</dbReference>
<accession>A0A2D3V0R9</accession>
<dbReference type="Proteomes" id="UP000225277">
    <property type="component" value="Unassembled WGS sequence"/>
</dbReference>
<dbReference type="GeneID" id="35601315"/>
<protein>
    <submittedName>
        <fullName evidence="2">Uncharacterized protein</fullName>
    </submittedName>
</protein>
<dbReference type="EMBL" id="FJUY01000009">
    <property type="protein sequence ID" value="CZT20315.1"/>
    <property type="molecule type" value="Genomic_DNA"/>
</dbReference>
<dbReference type="OrthoDB" id="422106at2759"/>